<reference evidence="1" key="1">
    <citation type="submission" date="2020-05" db="EMBL/GenBank/DDBJ databases">
        <title>Large-scale comparative analyses of tick genomes elucidate their genetic diversity and vector capacities.</title>
        <authorList>
            <person name="Jia N."/>
            <person name="Wang J."/>
            <person name="Shi W."/>
            <person name="Du L."/>
            <person name="Sun Y."/>
            <person name="Zhan W."/>
            <person name="Jiang J."/>
            <person name="Wang Q."/>
            <person name="Zhang B."/>
            <person name="Ji P."/>
            <person name="Sakyi L.B."/>
            <person name="Cui X."/>
            <person name="Yuan T."/>
            <person name="Jiang B."/>
            <person name="Yang W."/>
            <person name="Lam T.T.-Y."/>
            <person name="Chang Q."/>
            <person name="Ding S."/>
            <person name="Wang X."/>
            <person name="Zhu J."/>
            <person name="Ruan X."/>
            <person name="Zhao L."/>
            <person name="Wei J."/>
            <person name="Que T."/>
            <person name="Du C."/>
            <person name="Cheng J."/>
            <person name="Dai P."/>
            <person name="Han X."/>
            <person name="Huang E."/>
            <person name="Gao Y."/>
            <person name="Liu J."/>
            <person name="Shao H."/>
            <person name="Ye R."/>
            <person name="Li L."/>
            <person name="Wei W."/>
            <person name="Wang X."/>
            <person name="Wang C."/>
            <person name="Yang T."/>
            <person name="Huo Q."/>
            <person name="Li W."/>
            <person name="Guo W."/>
            <person name="Chen H."/>
            <person name="Zhou L."/>
            <person name="Ni X."/>
            <person name="Tian J."/>
            <person name="Zhou Y."/>
            <person name="Sheng Y."/>
            <person name="Liu T."/>
            <person name="Pan Y."/>
            <person name="Xia L."/>
            <person name="Li J."/>
            <person name="Zhao F."/>
            <person name="Cao W."/>
        </authorList>
    </citation>
    <scope>NUCLEOTIDE SEQUENCE</scope>
    <source>
        <strain evidence="1">Hyas-2018</strain>
    </source>
</reference>
<protein>
    <submittedName>
        <fullName evidence="1">Uncharacterized protein</fullName>
    </submittedName>
</protein>
<sequence>MFCCVVLLVTIISSEAEEAPAGTLVCTVSNLMSPNKSSLPPDGVCDLLFFESFYKDDKNILSGGYTALEQNARFFVDQAASAKKTEYGASFMFT</sequence>
<accession>A0ACB7RSF2</accession>
<name>A0ACB7RSF2_HYAAI</name>
<comment type="caution">
    <text evidence="1">The sequence shown here is derived from an EMBL/GenBank/DDBJ whole genome shotgun (WGS) entry which is preliminary data.</text>
</comment>
<gene>
    <name evidence="1" type="ORF">HPB50_007497</name>
</gene>
<organism evidence="1 2">
    <name type="scientific">Hyalomma asiaticum</name>
    <name type="common">Tick</name>
    <dbReference type="NCBI Taxonomy" id="266040"/>
    <lineage>
        <taxon>Eukaryota</taxon>
        <taxon>Metazoa</taxon>
        <taxon>Ecdysozoa</taxon>
        <taxon>Arthropoda</taxon>
        <taxon>Chelicerata</taxon>
        <taxon>Arachnida</taxon>
        <taxon>Acari</taxon>
        <taxon>Parasitiformes</taxon>
        <taxon>Ixodida</taxon>
        <taxon>Ixodoidea</taxon>
        <taxon>Ixodidae</taxon>
        <taxon>Hyalomminae</taxon>
        <taxon>Hyalomma</taxon>
    </lineage>
</organism>
<dbReference type="Proteomes" id="UP000821845">
    <property type="component" value="Chromosome 8"/>
</dbReference>
<evidence type="ECO:0000313" key="1">
    <source>
        <dbReference type="EMBL" id="KAH6923812.1"/>
    </source>
</evidence>
<evidence type="ECO:0000313" key="2">
    <source>
        <dbReference type="Proteomes" id="UP000821845"/>
    </source>
</evidence>
<keyword evidence="2" id="KW-1185">Reference proteome</keyword>
<dbReference type="EMBL" id="CM023488">
    <property type="protein sequence ID" value="KAH6923812.1"/>
    <property type="molecule type" value="Genomic_DNA"/>
</dbReference>
<proteinExistence type="predicted"/>